<accession>A0ABR9XHC4</accession>
<dbReference type="RefSeq" id="WP_194106123.1">
    <property type="nucleotide sequence ID" value="NZ_JADFFM010000001.1"/>
</dbReference>
<evidence type="ECO:0000313" key="2">
    <source>
        <dbReference type="Proteomes" id="UP000632774"/>
    </source>
</evidence>
<name>A0ABR9XHC4_9SPHI</name>
<sequence length="111" mass="12429">MVRLIRITNLKVINYSQLMGERVASFLQVYAALPLPKEIPAELLVMSAGYQKGNFSFRHVFTEGETVYFIFRKAGLTDGLQAAWECVDRELELLAKEHLVNATVVPVGKAS</sequence>
<gene>
    <name evidence="1" type="ORF">IRJ18_10450</name>
</gene>
<dbReference type="Proteomes" id="UP000632774">
    <property type="component" value="Unassembled WGS sequence"/>
</dbReference>
<protein>
    <submittedName>
        <fullName evidence="1">Uncharacterized protein</fullName>
    </submittedName>
</protein>
<comment type="caution">
    <text evidence="1">The sequence shown here is derived from an EMBL/GenBank/DDBJ whole genome shotgun (WGS) entry which is preliminary data.</text>
</comment>
<evidence type="ECO:0000313" key="1">
    <source>
        <dbReference type="EMBL" id="MBE9666782.1"/>
    </source>
</evidence>
<dbReference type="EMBL" id="JADFFM010000001">
    <property type="protein sequence ID" value="MBE9666782.1"/>
    <property type="molecule type" value="Genomic_DNA"/>
</dbReference>
<reference evidence="1 2" key="1">
    <citation type="submission" date="2020-10" db="EMBL/GenBank/DDBJ databases">
        <title>Mucilaginibacter mali sp. nov., isolated from rhizosphere soil of apple orchard.</title>
        <authorList>
            <person name="Lee J.-S."/>
            <person name="Kim H.S."/>
            <person name="Kim J.-S."/>
        </authorList>
    </citation>
    <scope>NUCLEOTIDE SEQUENCE [LARGE SCALE GENOMIC DNA]</scope>
    <source>
        <strain evidence="1 2">KCTC 23157</strain>
    </source>
</reference>
<proteinExistence type="predicted"/>
<organism evidence="1 2">
    <name type="scientific">Mucilaginibacter boryungensis</name>
    <dbReference type="NCBI Taxonomy" id="768480"/>
    <lineage>
        <taxon>Bacteria</taxon>
        <taxon>Pseudomonadati</taxon>
        <taxon>Bacteroidota</taxon>
        <taxon>Sphingobacteriia</taxon>
        <taxon>Sphingobacteriales</taxon>
        <taxon>Sphingobacteriaceae</taxon>
        <taxon>Mucilaginibacter</taxon>
    </lineage>
</organism>
<keyword evidence="2" id="KW-1185">Reference proteome</keyword>